<evidence type="ECO:0000256" key="1">
    <source>
        <dbReference type="SAM" id="MobiDB-lite"/>
    </source>
</evidence>
<comment type="caution">
    <text evidence="3">The sequence shown here is derived from an EMBL/GenBank/DDBJ whole genome shotgun (WGS) entry which is preliminary data.</text>
</comment>
<dbReference type="EMBL" id="BDQI01000035">
    <property type="protein sequence ID" value="GAX57445.1"/>
    <property type="molecule type" value="Genomic_DNA"/>
</dbReference>
<dbReference type="STRING" id="1963.AQJ27_45235"/>
<keyword evidence="3" id="KW-0808">Transferase</keyword>
<name>A0A250VTI8_STROL</name>
<feature type="compositionally biased region" description="Polar residues" evidence="1">
    <location>
        <begin position="9"/>
        <end position="20"/>
    </location>
</feature>
<feature type="region of interest" description="Disordered" evidence="1">
    <location>
        <begin position="1"/>
        <end position="27"/>
    </location>
</feature>
<accession>A0A250VTI8</accession>
<dbReference type="InterPro" id="IPR002575">
    <property type="entry name" value="Aminoglycoside_PTrfase"/>
</dbReference>
<dbReference type="SUPFAM" id="SSF56112">
    <property type="entry name" value="Protein kinase-like (PK-like)"/>
    <property type="match status" value="1"/>
</dbReference>
<proteinExistence type="predicted"/>
<dbReference type="Proteomes" id="UP000217446">
    <property type="component" value="Unassembled WGS sequence"/>
</dbReference>
<dbReference type="InterPro" id="IPR011009">
    <property type="entry name" value="Kinase-like_dom_sf"/>
</dbReference>
<organism evidence="3 4">
    <name type="scientific">Streptomyces olivochromogenes</name>
    <dbReference type="NCBI Taxonomy" id="1963"/>
    <lineage>
        <taxon>Bacteria</taxon>
        <taxon>Bacillati</taxon>
        <taxon>Actinomycetota</taxon>
        <taxon>Actinomycetes</taxon>
        <taxon>Kitasatosporales</taxon>
        <taxon>Streptomycetaceae</taxon>
        <taxon>Streptomyces</taxon>
    </lineage>
</organism>
<evidence type="ECO:0000313" key="3">
    <source>
        <dbReference type="EMBL" id="GAX57445.1"/>
    </source>
</evidence>
<dbReference type="GO" id="GO:0016740">
    <property type="term" value="F:transferase activity"/>
    <property type="evidence" value="ECO:0007669"/>
    <property type="project" value="UniProtKB-KW"/>
</dbReference>
<keyword evidence="4" id="KW-1185">Reference proteome</keyword>
<feature type="domain" description="Aminoglycoside phosphotransferase" evidence="2">
    <location>
        <begin position="75"/>
        <end position="178"/>
    </location>
</feature>
<dbReference type="Gene3D" id="3.90.1200.10">
    <property type="match status" value="1"/>
</dbReference>
<reference evidence="4" key="1">
    <citation type="submission" date="2017-05" db="EMBL/GenBank/DDBJ databases">
        <title>Streptomyces olivochromogenes NBRC 3561 whole genome shotgun sequence.</title>
        <authorList>
            <person name="Dohra H."/>
            <person name="Kodani S."/>
        </authorList>
    </citation>
    <scope>NUCLEOTIDE SEQUENCE [LARGE SCALE GENOMIC DNA]</scope>
    <source>
        <strain evidence="4">NBRC 3561</strain>
    </source>
</reference>
<sequence length="266" mass="29115">METPDPIDRSTTIDPSTTPPKAQEAEEGVVLTGGRITAGVVRVGETVRRPAAPASGFVADLLVLLERRGFDGAPRYLRREGSTDVLSYLSGEVPARFRTWSDRQVAAAGSLLRALHDATRNSLLAASSPVVCHHDCGPNNVVFRDGLPYAFIDFDTAAPGLPVEDVGYMAWTWCIASKGTAPAVPDQADQVRVLVDAYGLDAHERGELVDAILERQSRNARFWTEWVPGPCEVQPDEDVIVARIEWSRREHAFVSVHRATFERALT</sequence>
<gene>
    <name evidence="3" type="ORF">SO3561_09015</name>
</gene>
<evidence type="ECO:0000259" key="2">
    <source>
        <dbReference type="Pfam" id="PF01636"/>
    </source>
</evidence>
<dbReference type="Pfam" id="PF01636">
    <property type="entry name" value="APH"/>
    <property type="match status" value="1"/>
</dbReference>
<protein>
    <submittedName>
        <fullName evidence="3">Phosphotransferase</fullName>
    </submittedName>
</protein>
<dbReference type="AlphaFoldDB" id="A0A250VTI8"/>
<evidence type="ECO:0000313" key="4">
    <source>
        <dbReference type="Proteomes" id="UP000217446"/>
    </source>
</evidence>
<dbReference type="RefSeq" id="WP_079065772.1">
    <property type="nucleotide sequence ID" value="NZ_BDQI01000035.1"/>
</dbReference>